<comment type="function">
    <text evidence="5">Hydrolyzes a variety of simple alpha-D-galactoside as well as more complex molecules such as oligosaccharides and polysaccharides.</text>
</comment>
<dbReference type="Pfam" id="PF16875">
    <property type="entry name" value="Glyco_hydro_36N"/>
    <property type="match status" value="1"/>
</dbReference>
<feature type="domain" description="Glycosyl hydrolase family 36 C-terminal" evidence="9">
    <location>
        <begin position="683"/>
        <end position="761"/>
    </location>
</feature>
<accession>A0A1E3JBV4</accession>
<organism evidence="11 12">
    <name type="scientific">Cryptococcus wingfieldii CBS 7118</name>
    <dbReference type="NCBI Taxonomy" id="1295528"/>
    <lineage>
        <taxon>Eukaryota</taxon>
        <taxon>Fungi</taxon>
        <taxon>Dikarya</taxon>
        <taxon>Basidiomycota</taxon>
        <taxon>Agaricomycotina</taxon>
        <taxon>Tremellomycetes</taxon>
        <taxon>Tremellales</taxon>
        <taxon>Cryptococcaceae</taxon>
        <taxon>Cryptococcus</taxon>
    </lineage>
</organism>
<dbReference type="RefSeq" id="XP_019032184.1">
    <property type="nucleotide sequence ID" value="XM_019175694.1"/>
</dbReference>
<dbReference type="InterPro" id="IPR013785">
    <property type="entry name" value="Aldolase_TIM"/>
</dbReference>
<feature type="binding site" evidence="7">
    <location>
        <position position="485"/>
    </location>
    <ligand>
        <name>substrate</name>
    </ligand>
</feature>
<dbReference type="PRINTS" id="PR00743">
    <property type="entry name" value="GLHYDRLASE36"/>
</dbReference>
<feature type="compositionally biased region" description="Low complexity" evidence="8">
    <location>
        <begin position="19"/>
        <end position="35"/>
    </location>
</feature>
<dbReference type="Gene3D" id="2.60.40.1180">
    <property type="entry name" value="Golgi alpha-mannosidase II"/>
    <property type="match status" value="1"/>
</dbReference>
<dbReference type="EC" id="3.2.1.22" evidence="2 5"/>
<dbReference type="OrthoDB" id="5795902at2759"/>
<dbReference type="EMBL" id="AWGH01000009">
    <property type="protein sequence ID" value="ODN98322.1"/>
    <property type="molecule type" value="Genomic_DNA"/>
</dbReference>
<dbReference type="InterPro" id="IPR013780">
    <property type="entry name" value="Glyco_hydro_b"/>
</dbReference>
<dbReference type="AlphaFoldDB" id="A0A1E3JBV4"/>
<dbReference type="PANTHER" id="PTHR43053:SF3">
    <property type="entry name" value="ALPHA-GALACTOSIDASE C-RELATED"/>
    <property type="match status" value="1"/>
</dbReference>
<gene>
    <name evidence="11" type="ORF">L198_03566</name>
</gene>
<keyword evidence="3 5" id="KW-0378">Hydrolase</keyword>
<evidence type="ECO:0000256" key="6">
    <source>
        <dbReference type="PIRSR" id="PIRSR005536-1"/>
    </source>
</evidence>
<dbReference type="InterPro" id="IPR002252">
    <property type="entry name" value="Glyco_hydro_36"/>
</dbReference>
<dbReference type="InterPro" id="IPR038417">
    <property type="entry name" value="Alpga-gal_N_sf"/>
</dbReference>
<dbReference type="Pfam" id="PF16874">
    <property type="entry name" value="Glyco_hydro_36C"/>
    <property type="match status" value="1"/>
</dbReference>
<dbReference type="InterPro" id="IPR017853">
    <property type="entry name" value="GH"/>
</dbReference>
<dbReference type="SUPFAM" id="SSF51445">
    <property type="entry name" value="(Trans)glycosidases"/>
    <property type="match status" value="1"/>
</dbReference>
<evidence type="ECO:0000256" key="7">
    <source>
        <dbReference type="PIRSR" id="PIRSR005536-2"/>
    </source>
</evidence>
<keyword evidence="4 5" id="KW-0326">Glycosidase</keyword>
<dbReference type="Gene3D" id="3.20.20.70">
    <property type="entry name" value="Aldolase class I"/>
    <property type="match status" value="1"/>
</dbReference>
<name>A0A1E3JBV4_9TREE</name>
<dbReference type="Proteomes" id="UP000094819">
    <property type="component" value="Unassembled WGS sequence"/>
</dbReference>
<reference evidence="11 12" key="1">
    <citation type="submission" date="2016-06" db="EMBL/GenBank/DDBJ databases">
        <title>Evolution of pathogenesis and genome organization in the Tremellales.</title>
        <authorList>
            <person name="Cuomo C."/>
            <person name="Litvintseva A."/>
            <person name="Heitman J."/>
            <person name="Chen Y."/>
            <person name="Sun S."/>
            <person name="Springer D."/>
            <person name="Dromer F."/>
            <person name="Young S."/>
            <person name="Zeng Q."/>
            <person name="Chapman S."/>
            <person name="Gujja S."/>
            <person name="Saif S."/>
            <person name="Birren B."/>
        </authorList>
    </citation>
    <scope>NUCLEOTIDE SEQUENCE [LARGE SCALE GENOMIC DNA]</scope>
    <source>
        <strain evidence="11 12">CBS 7118</strain>
    </source>
</reference>
<dbReference type="PANTHER" id="PTHR43053">
    <property type="entry name" value="GLYCOSIDASE FAMILY 31"/>
    <property type="match status" value="1"/>
</dbReference>
<feature type="binding site" evidence="7">
    <location>
        <position position="582"/>
    </location>
    <ligand>
        <name>substrate</name>
    </ligand>
</feature>
<feature type="active site" description="Proton donor" evidence="6">
    <location>
        <position position="582"/>
    </location>
</feature>
<feature type="binding site" evidence="7">
    <location>
        <position position="230"/>
    </location>
    <ligand>
        <name>substrate</name>
    </ligand>
</feature>
<feature type="active site" description="Nucleophile" evidence="6">
    <location>
        <position position="520"/>
    </location>
</feature>
<evidence type="ECO:0000313" key="11">
    <source>
        <dbReference type="EMBL" id="ODN98322.1"/>
    </source>
</evidence>
<dbReference type="GO" id="GO:0016052">
    <property type="term" value="P:carbohydrate catabolic process"/>
    <property type="evidence" value="ECO:0007669"/>
    <property type="project" value="InterPro"/>
</dbReference>
<dbReference type="GeneID" id="30192779"/>
<evidence type="ECO:0000313" key="12">
    <source>
        <dbReference type="Proteomes" id="UP000094819"/>
    </source>
</evidence>
<dbReference type="PIRSF" id="PIRSF005536">
    <property type="entry name" value="Agal"/>
    <property type="match status" value="1"/>
</dbReference>
<proteinExistence type="inferred from homology"/>
<evidence type="ECO:0000256" key="4">
    <source>
        <dbReference type="ARBA" id="ARBA00023295"/>
    </source>
</evidence>
<sequence>MFATPPPTAIASKEEGHATPTTRLPTRSSSSILPPDNTCIRVPESTPIQVDGLSFTLSSPLVSYQFHVGDDGDLIHDYFGPYTPDLVRELPASRNGWRGPLARSRREFPDQGRGDFRLPAFHIRHDSGHTVSQFVYESYQVLEGKPPLEGLPATWGDTSSVSTLLIHLVDRPSYLRATLSYSIFPDIGAITRSFELKNIGDENVVLERAMSWSVDMPAAEWEMVQLSGDWAREGKAIRRPVYPGVQGFQSATGYASHFHNPFLALVRPESTETTGSAYGFNLIYSGSHATEVEQFTPGFTRVLMGLNPLHLSWTLAPGKTFTAPECAAVYSEEGLGGMSRAFHRLYRGHLIRSPWVDKPRPVLINNWEATYFDFTAGDIQAIAKTAVDLGVKLFVLDDGWFGNGQTHARVNDEQGLGDWEPNAQRFPDGLSKFVDSITALKTTAHDIMRFGIWVEPEMVNPHSALYENHSDWVLSTPGYPQTEQRSQLVLNVGLPEVQEYIISFMTKLLDSAQITYVKWDNNRGMHEMPHPSSAHQYILGLYHILDVLTSRFPDVLWEGCASGGGRFDAGLMYYWPQSWTSDDTDAYERLFIQFGTTLPYPASTMGAHVSTVPNHQLGRTTPLEFRAHVAMMGGSFGFELDLGTLDDKEKGEVRELIKLAERVNPLVVQGVMYKLALPETSNWPAALFVSQDRSQAVLIAFQVRSTISLVVPPLKMQGLEEEALYRVDGERYQGSTLIKAGLRVNWKKGSKGDYASKVIWLERE</sequence>
<dbReference type="Gene3D" id="2.70.98.60">
    <property type="entry name" value="alpha-galactosidase from lactobacil brevis"/>
    <property type="match status" value="1"/>
</dbReference>
<comment type="catalytic activity">
    <reaction evidence="1 5">
        <text>Hydrolysis of terminal, non-reducing alpha-D-galactose residues in alpha-D-galactosides, including galactose oligosaccharides, galactomannans and galactolipids.</text>
        <dbReference type="EC" id="3.2.1.22"/>
    </reaction>
</comment>
<protein>
    <recommendedName>
        <fullName evidence="2 5">Alpha-galactosidase</fullName>
        <ecNumber evidence="2 5">3.2.1.22</ecNumber>
    </recommendedName>
</protein>
<evidence type="ECO:0000256" key="3">
    <source>
        <dbReference type="ARBA" id="ARBA00022801"/>
    </source>
</evidence>
<feature type="domain" description="Glycosyl hydrolase family 36 N-terminal" evidence="10">
    <location>
        <begin position="72"/>
        <end position="316"/>
    </location>
</feature>
<evidence type="ECO:0000259" key="9">
    <source>
        <dbReference type="Pfam" id="PF16874"/>
    </source>
</evidence>
<dbReference type="GO" id="GO:0004557">
    <property type="term" value="F:alpha-galactosidase activity"/>
    <property type="evidence" value="ECO:0007669"/>
    <property type="project" value="UniProtKB-UniRule"/>
</dbReference>
<feature type="binding site" evidence="7">
    <location>
        <position position="560"/>
    </location>
    <ligand>
        <name>substrate</name>
    </ligand>
</feature>
<keyword evidence="12" id="KW-1185">Reference proteome</keyword>
<feature type="binding site" evidence="7">
    <location>
        <begin position="518"/>
        <end position="522"/>
    </location>
    <ligand>
        <name>substrate</name>
    </ligand>
</feature>
<dbReference type="InterPro" id="IPR050985">
    <property type="entry name" value="Alpha-glycosidase_related"/>
</dbReference>
<comment type="caution">
    <text evidence="11">The sequence shown here is derived from an EMBL/GenBank/DDBJ whole genome shotgun (WGS) entry which is preliminary data.</text>
</comment>
<feature type="binding site" evidence="7">
    <location>
        <begin position="397"/>
        <end position="398"/>
    </location>
    <ligand>
        <name>substrate</name>
    </ligand>
</feature>
<evidence type="ECO:0000256" key="2">
    <source>
        <dbReference type="ARBA" id="ARBA00012755"/>
    </source>
</evidence>
<evidence type="ECO:0000256" key="1">
    <source>
        <dbReference type="ARBA" id="ARBA00001255"/>
    </source>
</evidence>
<dbReference type="InterPro" id="IPR031704">
    <property type="entry name" value="Glyco_hydro_36_N"/>
</dbReference>
<comment type="similarity">
    <text evidence="5">Belongs to the glycosyl hydrolase.</text>
</comment>
<feature type="region of interest" description="Disordered" evidence="8">
    <location>
        <begin position="1"/>
        <end position="36"/>
    </location>
</feature>
<dbReference type="Pfam" id="PF02065">
    <property type="entry name" value="Melibiase"/>
    <property type="match status" value="1"/>
</dbReference>
<dbReference type="FunFam" id="3.20.20.70:FF:000118">
    <property type="entry name" value="Alpha-galactosidase"/>
    <property type="match status" value="1"/>
</dbReference>
<evidence type="ECO:0000259" key="10">
    <source>
        <dbReference type="Pfam" id="PF16875"/>
    </source>
</evidence>
<evidence type="ECO:0000256" key="5">
    <source>
        <dbReference type="PIRNR" id="PIRNR005536"/>
    </source>
</evidence>
<dbReference type="CDD" id="cd14791">
    <property type="entry name" value="GH36"/>
    <property type="match status" value="1"/>
</dbReference>
<dbReference type="InterPro" id="IPR031705">
    <property type="entry name" value="Glyco_hydro_36_C"/>
</dbReference>
<evidence type="ECO:0000256" key="8">
    <source>
        <dbReference type="SAM" id="MobiDB-lite"/>
    </source>
</evidence>